<dbReference type="CDD" id="cd12148">
    <property type="entry name" value="fungal_TF_MHR"/>
    <property type="match status" value="1"/>
</dbReference>
<gene>
    <name evidence="5" type="ORF">VTK73DRAFT_9731</name>
</gene>
<organism evidence="5 6">
    <name type="scientific">Phialemonium thermophilum</name>
    <dbReference type="NCBI Taxonomy" id="223376"/>
    <lineage>
        <taxon>Eukaryota</taxon>
        <taxon>Fungi</taxon>
        <taxon>Dikarya</taxon>
        <taxon>Ascomycota</taxon>
        <taxon>Pezizomycotina</taxon>
        <taxon>Sordariomycetes</taxon>
        <taxon>Sordariomycetidae</taxon>
        <taxon>Cephalothecales</taxon>
        <taxon>Cephalothecaceae</taxon>
        <taxon>Phialemonium</taxon>
    </lineage>
</organism>
<dbReference type="SUPFAM" id="SSF57701">
    <property type="entry name" value="Zn2/Cys6 DNA-binding domain"/>
    <property type="match status" value="1"/>
</dbReference>
<sequence length="679" mass="74079">MASFPEPALSATSQVSPTQSSSDTMETPQSTNSHSSNLSATNGDGTRASQGPPPSVPAACLACRAKHLKCDGLNPCSRCTSSSSECVYVASRRGYKGPRRNTAANPNKRHASSSPSPSTSASGSVPDNCPMLLGHAPVSLPNTTAISAFNPAIVLPQDTQPPSPFTNPALANLQVFRNPFANGGTGGAGAGGHPHAHHPATRSNLDALNSSVAARSSSALQPTPSLPDRCFDMFYQMFHAGHPFVLPKHELLRLIKEGTTKLDALLAAIRYIGSLYVDNAGPARAHFLEEAVRLCFDPAAATPKDGFLVQALLLVIIGLDGSCQQERARELLSDCERIALEINLNTRPFATMHGRGNPVLEESWRRTWWDLYVCDGMIAGVHRVTNFLLFDIQADVALPCEEEQYLSGDIPQPPMYIEDFDDQLFSGEERPFSSFAYRIAAARNLGRFMRTPTTIYPGDENVAKVEALLTNWRIHLPENKRYNIDKNCQLDEMMFQAHFITFACTIMLHQPLSQLDSSPTRAVTSCAPHRQVASGHEFNSHTQFTVTAACEISKMITQPVPLLRHTHFFTCVVTLSSIVHLSKWAALYYLEDEDDLRQLIRLNVGALARLSAVWKAANTACGQVKGVAQEIYRAKKAQQINPAFWVGFTQEQMISSLNADEGIMSDFNSMLSQVTTAPP</sequence>
<dbReference type="Pfam" id="PF00172">
    <property type="entry name" value="Zn_clus"/>
    <property type="match status" value="1"/>
</dbReference>
<evidence type="ECO:0000256" key="3">
    <source>
        <dbReference type="SAM" id="MobiDB-lite"/>
    </source>
</evidence>
<accession>A0ABR3W0Y5</accession>
<feature type="region of interest" description="Disordered" evidence="3">
    <location>
        <begin position="1"/>
        <end position="55"/>
    </location>
</feature>
<dbReference type="InterPro" id="IPR036864">
    <property type="entry name" value="Zn2-C6_fun-type_DNA-bd_sf"/>
</dbReference>
<evidence type="ECO:0000256" key="1">
    <source>
        <dbReference type="ARBA" id="ARBA00022723"/>
    </source>
</evidence>
<dbReference type="PROSITE" id="PS50048">
    <property type="entry name" value="ZN2_CY6_FUNGAL_2"/>
    <property type="match status" value="1"/>
</dbReference>
<feature type="compositionally biased region" description="Polar residues" evidence="3">
    <location>
        <begin position="10"/>
        <end position="49"/>
    </location>
</feature>
<dbReference type="PROSITE" id="PS00463">
    <property type="entry name" value="ZN2_CY6_FUNGAL_1"/>
    <property type="match status" value="1"/>
</dbReference>
<name>A0ABR3W0Y5_9PEZI</name>
<reference evidence="5 6" key="1">
    <citation type="journal article" date="2024" name="Commun. Biol.">
        <title>Comparative genomic analysis of thermophilic fungi reveals convergent evolutionary adaptations and gene losses.</title>
        <authorList>
            <person name="Steindorff A.S."/>
            <person name="Aguilar-Pontes M.V."/>
            <person name="Robinson A.J."/>
            <person name="Andreopoulos B."/>
            <person name="LaButti K."/>
            <person name="Kuo A."/>
            <person name="Mondo S."/>
            <person name="Riley R."/>
            <person name="Otillar R."/>
            <person name="Haridas S."/>
            <person name="Lipzen A."/>
            <person name="Grimwood J."/>
            <person name="Schmutz J."/>
            <person name="Clum A."/>
            <person name="Reid I.D."/>
            <person name="Moisan M.C."/>
            <person name="Butler G."/>
            <person name="Nguyen T.T.M."/>
            <person name="Dewar K."/>
            <person name="Conant G."/>
            <person name="Drula E."/>
            <person name="Henrissat B."/>
            <person name="Hansel C."/>
            <person name="Singer S."/>
            <person name="Hutchinson M.I."/>
            <person name="de Vries R.P."/>
            <person name="Natvig D.O."/>
            <person name="Powell A.J."/>
            <person name="Tsang A."/>
            <person name="Grigoriev I.V."/>
        </authorList>
    </citation>
    <scope>NUCLEOTIDE SEQUENCE [LARGE SCALE GENOMIC DNA]</scope>
    <source>
        <strain evidence="5 6">ATCC 24622</strain>
    </source>
</reference>
<feature type="compositionally biased region" description="Gly residues" evidence="3">
    <location>
        <begin position="183"/>
        <end position="192"/>
    </location>
</feature>
<feature type="region of interest" description="Disordered" evidence="3">
    <location>
        <begin position="182"/>
        <end position="202"/>
    </location>
</feature>
<dbReference type="PANTHER" id="PTHR47431">
    <property type="entry name" value="ZN(II)2CYS6 TRANSCRIPTION FACTOR (EUROFUNG)-RELATED"/>
    <property type="match status" value="1"/>
</dbReference>
<keyword evidence="6" id="KW-1185">Reference proteome</keyword>
<evidence type="ECO:0000259" key="4">
    <source>
        <dbReference type="PROSITE" id="PS50048"/>
    </source>
</evidence>
<dbReference type="Pfam" id="PF04082">
    <property type="entry name" value="Fungal_trans"/>
    <property type="match status" value="1"/>
</dbReference>
<keyword evidence="2" id="KW-0539">Nucleus</keyword>
<evidence type="ECO:0000313" key="5">
    <source>
        <dbReference type="EMBL" id="KAL1850217.1"/>
    </source>
</evidence>
<feature type="compositionally biased region" description="Low complexity" evidence="3">
    <location>
        <begin position="112"/>
        <end position="124"/>
    </location>
</feature>
<keyword evidence="1" id="KW-0479">Metal-binding</keyword>
<dbReference type="CDD" id="cd00067">
    <property type="entry name" value="GAL4"/>
    <property type="match status" value="1"/>
</dbReference>
<protein>
    <recommendedName>
        <fullName evidence="4">Zn(2)-C6 fungal-type domain-containing protein</fullName>
    </recommendedName>
</protein>
<comment type="caution">
    <text evidence="5">The sequence shown here is derived from an EMBL/GenBank/DDBJ whole genome shotgun (WGS) entry which is preliminary data.</text>
</comment>
<dbReference type="InterPro" id="IPR007219">
    <property type="entry name" value="XnlR_reg_dom"/>
</dbReference>
<evidence type="ECO:0000256" key="2">
    <source>
        <dbReference type="ARBA" id="ARBA00023242"/>
    </source>
</evidence>
<feature type="domain" description="Zn(2)-C6 fungal-type" evidence="4">
    <location>
        <begin position="59"/>
        <end position="88"/>
    </location>
</feature>
<dbReference type="PANTHER" id="PTHR47431:SF1">
    <property type="entry name" value="ZN(II)2CYS6 TRANSCRIPTION FACTOR (EUROFUNG)"/>
    <property type="match status" value="1"/>
</dbReference>
<dbReference type="SMART" id="SM00066">
    <property type="entry name" value="GAL4"/>
    <property type="match status" value="1"/>
</dbReference>
<dbReference type="Proteomes" id="UP001586593">
    <property type="component" value="Unassembled WGS sequence"/>
</dbReference>
<proteinExistence type="predicted"/>
<dbReference type="Gene3D" id="4.10.240.10">
    <property type="entry name" value="Zn(2)-C6 fungal-type DNA-binding domain"/>
    <property type="match status" value="1"/>
</dbReference>
<feature type="region of interest" description="Disordered" evidence="3">
    <location>
        <begin position="96"/>
        <end position="128"/>
    </location>
</feature>
<dbReference type="InterPro" id="IPR001138">
    <property type="entry name" value="Zn2Cys6_DnaBD"/>
</dbReference>
<dbReference type="EMBL" id="JAZHXJ010000839">
    <property type="protein sequence ID" value="KAL1850217.1"/>
    <property type="molecule type" value="Genomic_DNA"/>
</dbReference>
<evidence type="ECO:0000313" key="6">
    <source>
        <dbReference type="Proteomes" id="UP001586593"/>
    </source>
</evidence>